<dbReference type="Proteomes" id="UP001431221">
    <property type="component" value="Unassembled WGS sequence"/>
</dbReference>
<gene>
    <name evidence="3" type="ORF">M0H32_14575</name>
</gene>
<keyword evidence="2" id="KW-0560">Oxidoreductase</keyword>
<dbReference type="Pfam" id="PF13561">
    <property type="entry name" value="adh_short_C2"/>
    <property type="match status" value="1"/>
</dbReference>
<comment type="caution">
    <text evidence="3">The sequence shown here is derived from an EMBL/GenBank/DDBJ whole genome shotgun (WGS) entry which is preliminary data.</text>
</comment>
<sequence>MANTVVLVTGGSRGIGAAVSRKVAALGHTVIVNYAQNGTAADALVAEIKAAGGTAVAVQGDVQNEADVLHLFAEADRLGTLVGLVNNAGVVDLSQRVDEMTLARLTRMFSINVIGAFLCAREAVKRMSTKHGGAGGAIVNLGSAGSKLGSPNQYVDYAASKGAIDTMTVGLALEVADEGIRVNGVRPGIIDTDIHASGGAPDRVAQLKSRLPMKRAGTADEVADAILWLLSDQSSYTTGTMLDVSGGRAVLP</sequence>
<dbReference type="InterPro" id="IPR036291">
    <property type="entry name" value="NAD(P)-bd_dom_sf"/>
</dbReference>
<proteinExistence type="inferred from homology"/>
<dbReference type="EMBL" id="JALNMJ010000009">
    <property type="protein sequence ID" value="MCK7613397.1"/>
    <property type="molecule type" value="Genomic_DNA"/>
</dbReference>
<organism evidence="3 4">
    <name type="scientific">Roseibium sediminicola</name>
    <dbReference type="NCBI Taxonomy" id="2933272"/>
    <lineage>
        <taxon>Bacteria</taxon>
        <taxon>Pseudomonadati</taxon>
        <taxon>Pseudomonadota</taxon>
        <taxon>Alphaproteobacteria</taxon>
        <taxon>Hyphomicrobiales</taxon>
        <taxon>Stappiaceae</taxon>
        <taxon>Roseibium</taxon>
    </lineage>
</organism>
<name>A0ABT0GVD3_9HYPH</name>
<evidence type="ECO:0000313" key="3">
    <source>
        <dbReference type="EMBL" id="MCK7613397.1"/>
    </source>
</evidence>
<accession>A0ABT0GVD3</accession>
<reference evidence="3" key="1">
    <citation type="submission" date="2022-04" db="EMBL/GenBank/DDBJ databases">
        <title>Roseibium sp. CAU 1639 isolated from mud.</title>
        <authorList>
            <person name="Kim W."/>
        </authorList>
    </citation>
    <scope>NUCLEOTIDE SEQUENCE</scope>
    <source>
        <strain evidence="3">CAU 1639</strain>
    </source>
</reference>
<evidence type="ECO:0000256" key="2">
    <source>
        <dbReference type="ARBA" id="ARBA00023002"/>
    </source>
</evidence>
<protein>
    <submittedName>
        <fullName evidence="3">SDR family oxidoreductase</fullName>
    </submittedName>
</protein>
<evidence type="ECO:0000256" key="1">
    <source>
        <dbReference type="ARBA" id="ARBA00006484"/>
    </source>
</evidence>
<dbReference type="InterPro" id="IPR020904">
    <property type="entry name" value="Sc_DH/Rdtase_CS"/>
</dbReference>
<dbReference type="InterPro" id="IPR002347">
    <property type="entry name" value="SDR_fam"/>
</dbReference>
<dbReference type="RefSeq" id="WP_248155215.1">
    <property type="nucleotide sequence ID" value="NZ_JALNMJ010000009.1"/>
</dbReference>
<dbReference type="PANTHER" id="PTHR48107:SF7">
    <property type="entry name" value="RE15974P"/>
    <property type="match status" value="1"/>
</dbReference>
<keyword evidence="4" id="KW-1185">Reference proteome</keyword>
<dbReference type="Gene3D" id="3.40.50.720">
    <property type="entry name" value="NAD(P)-binding Rossmann-like Domain"/>
    <property type="match status" value="1"/>
</dbReference>
<dbReference type="PRINTS" id="PR00081">
    <property type="entry name" value="GDHRDH"/>
</dbReference>
<dbReference type="PRINTS" id="PR00080">
    <property type="entry name" value="SDRFAMILY"/>
</dbReference>
<dbReference type="PANTHER" id="PTHR48107">
    <property type="entry name" value="NADPH-DEPENDENT ALDEHYDE REDUCTASE-LIKE PROTEIN, CHLOROPLASTIC-RELATED"/>
    <property type="match status" value="1"/>
</dbReference>
<dbReference type="PROSITE" id="PS00061">
    <property type="entry name" value="ADH_SHORT"/>
    <property type="match status" value="1"/>
</dbReference>
<dbReference type="SUPFAM" id="SSF51735">
    <property type="entry name" value="NAD(P)-binding Rossmann-fold domains"/>
    <property type="match status" value="1"/>
</dbReference>
<comment type="similarity">
    <text evidence="1">Belongs to the short-chain dehydrogenases/reductases (SDR) family.</text>
</comment>
<evidence type="ECO:0000313" key="4">
    <source>
        <dbReference type="Proteomes" id="UP001431221"/>
    </source>
</evidence>